<evidence type="ECO:0000313" key="2">
    <source>
        <dbReference type="Proteomes" id="UP000266188"/>
    </source>
</evidence>
<organism evidence="1 2">
    <name type="scientific">Aspergillus sclerotialis</name>
    <dbReference type="NCBI Taxonomy" id="2070753"/>
    <lineage>
        <taxon>Eukaryota</taxon>
        <taxon>Fungi</taxon>
        <taxon>Dikarya</taxon>
        <taxon>Ascomycota</taxon>
        <taxon>Pezizomycotina</taxon>
        <taxon>Eurotiomycetes</taxon>
        <taxon>Eurotiomycetidae</taxon>
        <taxon>Eurotiales</taxon>
        <taxon>Aspergillaceae</taxon>
        <taxon>Aspergillus</taxon>
        <taxon>Aspergillus subgen. Polypaecilum</taxon>
    </lineage>
</organism>
<dbReference type="Gene3D" id="2.130.10.120">
    <property type="entry name" value="Prolyl oligopeptidase, N-terminal domain"/>
    <property type="match status" value="1"/>
</dbReference>
<name>A0A3A2Z197_9EURO</name>
<dbReference type="AlphaFoldDB" id="A0A3A2Z197"/>
<dbReference type="OrthoDB" id="5049662at2759"/>
<accession>A0A3A2Z197</accession>
<dbReference type="SUPFAM" id="SSF50993">
    <property type="entry name" value="Peptidase/esterase 'gauge' domain"/>
    <property type="match status" value="1"/>
</dbReference>
<comment type="caution">
    <text evidence="1">The sequence shown here is derived from an EMBL/GenBank/DDBJ whole genome shotgun (WGS) entry which is preliminary data.</text>
</comment>
<proteinExistence type="predicted"/>
<evidence type="ECO:0000313" key="1">
    <source>
        <dbReference type="EMBL" id="RJE16520.1"/>
    </source>
</evidence>
<feature type="non-terminal residue" evidence="1">
    <location>
        <position position="1"/>
    </location>
</feature>
<dbReference type="EMBL" id="MVGC01004208">
    <property type="protein sequence ID" value="RJE16520.1"/>
    <property type="molecule type" value="Genomic_DNA"/>
</dbReference>
<dbReference type="STRING" id="2070753.A0A3A2Z197"/>
<sequence>EDLVFRVQGRGKEFAVSYRIPKSSVVGGGEQAWKSNGDVHGHNADEPAIFYDEGEQKAVLTASSPSRSGKYWAFTTSDAGADWGVIRVMD</sequence>
<protein>
    <submittedName>
        <fullName evidence="1">Uncharacterized protein</fullName>
    </submittedName>
</protein>
<feature type="non-terminal residue" evidence="1">
    <location>
        <position position="90"/>
    </location>
</feature>
<dbReference type="Proteomes" id="UP000266188">
    <property type="component" value="Unassembled WGS sequence"/>
</dbReference>
<gene>
    <name evidence="1" type="ORF">PHISCL_11143</name>
</gene>
<reference evidence="2" key="1">
    <citation type="submission" date="2017-02" db="EMBL/GenBank/DDBJ databases">
        <authorList>
            <person name="Tafer H."/>
            <person name="Lopandic K."/>
        </authorList>
    </citation>
    <scope>NUCLEOTIDE SEQUENCE [LARGE SCALE GENOMIC DNA]</scope>
    <source>
        <strain evidence="2">CBS 366.77</strain>
    </source>
</reference>
<keyword evidence="2" id="KW-1185">Reference proteome</keyword>